<comment type="caution">
    <text evidence="1">The sequence shown here is derived from an EMBL/GenBank/DDBJ whole genome shotgun (WGS) entry which is preliminary data.</text>
</comment>
<dbReference type="EMBL" id="VYZN01000025">
    <property type="protein sequence ID" value="KAE9535545.1"/>
    <property type="molecule type" value="Genomic_DNA"/>
</dbReference>
<dbReference type="Proteomes" id="UP000475862">
    <property type="component" value="Unassembled WGS sequence"/>
</dbReference>
<accession>A0A6G0TM10</accession>
<keyword evidence="2" id="KW-1185">Reference proteome</keyword>
<name>A0A6G0TM10_APHGL</name>
<protein>
    <submittedName>
        <fullName evidence="1">Uncharacterized protein</fullName>
    </submittedName>
</protein>
<dbReference type="AlphaFoldDB" id="A0A6G0TM10"/>
<sequence length="172" mass="19532">MKKVRIGFNTVITTLGLLEFQSPDVASVSKPCLQVMHNSGIFKGMHMMKINKFNINYETIIQEIIEYNTQTHYAAGQFVAGGLNNWISITYIVVSPTFNETLTLNDSRDPVVKNHLDFNRYSDMFRPQNRLNQNKKLVKKIPSSYGLPEILSAILKATITPKISDQECGINY</sequence>
<evidence type="ECO:0000313" key="2">
    <source>
        <dbReference type="Proteomes" id="UP000475862"/>
    </source>
</evidence>
<gene>
    <name evidence="1" type="ORF">AGLY_007446</name>
</gene>
<evidence type="ECO:0000313" key="1">
    <source>
        <dbReference type="EMBL" id="KAE9535545.1"/>
    </source>
</evidence>
<organism evidence="1 2">
    <name type="scientific">Aphis glycines</name>
    <name type="common">Soybean aphid</name>
    <dbReference type="NCBI Taxonomy" id="307491"/>
    <lineage>
        <taxon>Eukaryota</taxon>
        <taxon>Metazoa</taxon>
        <taxon>Ecdysozoa</taxon>
        <taxon>Arthropoda</taxon>
        <taxon>Hexapoda</taxon>
        <taxon>Insecta</taxon>
        <taxon>Pterygota</taxon>
        <taxon>Neoptera</taxon>
        <taxon>Paraneoptera</taxon>
        <taxon>Hemiptera</taxon>
        <taxon>Sternorrhyncha</taxon>
        <taxon>Aphidomorpha</taxon>
        <taxon>Aphidoidea</taxon>
        <taxon>Aphididae</taxon>
        <taxon>Aphidini</taxon>
        <taxon>Aphis</taxon>
        <taxon>Aphis</taxon>
    </lineage>
</organism>
<reference evidence="1 2" key="1">
    <citation type="submission" date="2019-08" db="EMBL/GenBank/DDBJ databases">
        <title>The genome of the soybean aphid Biotype 1, its phylome, world population structure and adaptation to the North American continent.</title>
        <authorList>
            <person name="Giordano R."/>
            <person name="Donthu R.K."/>
            <person name="Hernandez A.G."/>
            <person name="Wright C.L."/>
            <person name="Zimin A.V."/>
        </authorList>
    </citation>
    <scope>NUCLEOTIDE SEQUENCE [LARGE SCALE GENOMIC DNA]</scope>
    <source>
        <tissue evidence="1">Whole aphids</tissue>
    </source>
</reference>
<proteinExistence type="predicted"/>